<dbReference type="RefSeq" id="WP_252579060.1">
    <property type="nucleotide sequence ID" value="NZ_CP071527.1"/>
</dbReference>
<organism evidence="2 3">
    <name type="scientific">Legionella lytica</name>
    <dbReference type="NCBI Taxonomy" id="96232"/>
    <lineage>
        <taxon>Bacteria</taxon>
        <taxon>Pseudomonadati</taxon>
        <taxon>Pseudomonadota</taxon>
        <taxon>Gammaproteobacteria</taxon>
        <taxon>Legionellales</taxon>
        <taxon>Legionellaceae</taxon>
        <taxon>Legionella</taxon>
    </lineage>
</organism>
<name>A0ABY4Y5L4_9GAMM</name>
<dbReference type="Proteomes" id="UP001057474">
    <property type="component" value="Chromosome"/>
</dbReference>
<protein>
    <recommendedName>
        <fullName evidence="1">SidC N-terminal domain-containing protein</fullName>
    </recommendedName>
</protein>
<sequence length="747" mass="84249">MYIPLSEPVSPRYIYINPDTNQVHLLVPIVGGEEISTDNTCKATTALREFFDGGALHELTTYKNALLFDLTLLGEGNPASILKKARLEQLEVYINAISAMQTHYGQTINALLRKTSNLYAIQLRPREPDPNSSVINPLFTIERRNDSTGIPLSPLYNAMHAAYPHVEIAQPSLYTTLTESVLKALSTTPSFSKIQETLKAQCLALFGLLIDFTQHTNSEPVTQATIDTLMGFNNNATPKEYIDALVGVCAPHLWNDIPLPPFYSVLTLKQEEQTERLSILTQFFLAILNIYCKSKGISNKNFGAILDTNPELSNDLVGIICNALIRREDIEQQICTFFNVYINKFNLSTYLDSNDLTAIKQKFARTYHTVTATKENPHMDDFMILDTESQGETAKFVAHQGAICVNFAEIIHSAIPNQNYFSAIRVDFSKHSPKIPHKNEWVASGADIELMTLVTKSSDEFFEKLPEVVKEACRAHPNFQMRQFLHDIAQGKQLEAEVFLNQNTANAQTMLQTPGIFTDYSGRTFNCTAYEYAYWAKDTHMRHMLEQHMDEETKAHLSARIEEMERIDPETGNAVGLAYQQHGTIHRSAHFDFTPLKHALQHFNTGNTGWFFSANGLNKLRKAWMDIGKAQRDVPAHVAQEYCRPDRSFAPIPQFKEADLPRNITFYNEKTGQVDSWFPLASSPNGLGYNFSVTRGQYNCKGCGFESGKGYDHDLTALIHLDEVRTEELMQSRIYLSTLANSSGMML</sequence>
<keyword evidence="3" id="KW-1185">Reference proteome</keyword>
<proteinExistence type="predicted"/>
<dbReference type="InterPro" id="IPR041264">
    <property type="entry name" value="SidC_N"/>
</dbReference>
<evidence type="ECO:0000313" key="3">
    <source>
        <dbReference type="Proteomes" id="UP001057474"/>
    </source>
</evidence>
<evidence type="ECO:0000259" key="1">
    <source>
        <dbReference type="Pfam" id="PF18219"/>
    </source>
</evidence>
<feature type="domain" description="SidC N-terminal" evidence="1">
    <location>
        <begin position="3"/>
        <end position="442"/>
    </location>
</feature>
<accession>A0ABY4Y5L4</accession>
<gene>
    <name evidence="2" type="ORF">J2N86_09010</name>
</gene>
<dbReference type="EMBL" id="CP071527">
    <property type="protein sequence ID" value="USQ12844.1"/>
    <property type="molecule type" value="Genomic_DNA"/>
</dbReference>
<dbReference type="Pfam" id="PF18219">
    <property type="entry name" value="SidC_N"/>
    <property type="match status" value="1"/>
</dbReference>
<evidence type="ECO:0000313" key="2">
    <source>
        <dbReference type="EMBL" id="USQ12844.1"/>
    </source>
</evidence>
<reference evidence="2" key="1">
    <citation type="submission" date="2021-03" db="EMBL/GenBank/DDBJ databases">
        <title>Legionella lytica PCM 2298.</title>
        <authorList>
            <person name="Koper P."/>
        </authorList>
    </citation>
    <scope>NUCLEOTIDE SEQUENCE</scope>
    <source>
        <strain evidence="2">PCM 2298</strain>
    </source>
</reference>